<dbReference type="Gene3D" id="3.30.360.10">
    <property type="entry name" value="Dihydrodipicolinate Reductase, domain 2"/>
    <property type="match status" value="1"/>
</dbReference>
<evidence type="ECO:0000259" key="2">
    <source>
        <dbReference type="Pfam" id="PF01408"/>
    </source>
</evidence>
<protein>
    <submittedName>
        <fullName evidence="4">Uncharacterized protein</fullName>
    </submittedName>
</protein>
<dbReference type="SUPFAM" id="SSF55347">
    <property type="entry name" value="Glyceraldehyde-3-phosphate dehydrogenase-like, C-terminal domain"/>
    <property type="match status" value="1"/>
</dbReference>
<reference evidence="4 5" key="1">
    <citation type="submission" date="2024-01" db="EMBL/GenBank/DDBJ databases">
        <authorList>
            <person name="Allen C."/>
            <person name="Tagirdzhanova G."/>
        </authorList>
    </citation>
    <scope>NUCLEOTIDE SEQUENCE [LARGE SCALE GENOMIC DNA]</scope>
</reference>
<dbReference type="EMBL" id="CAWUHB010000003">
    <property type="protein sequence ID" value="CAK7210275.1"/>
    <property type="molecule type" value="Genomic_DNA"/>
</dbReference>
<dbReference type="Pfam" id="PF01408">
    <property type="entry name" value="GFO_IDH_MocA"/>
    <property type="match status" value="1"/>
</dbReference>
<evidence type="ECO:0000259" key="3">
    <source>
        <dbReference type="Pfam" id="PF22725"/>
    </source>
</evidence>
<dbReference type="Proteomes" id="UP001642405">
    <property type="component" value="Unassembled WGS sequence"/>
</dbReference>
<evidence type="ECO:0000313" key="5">
    <source>
        <dbReference type="Proteomes" id="UP001642405"/>
    </source>
</evidence>
<comment type="caution">
    <text evidence="4">The sequence shown here is derived from an EMBL/GenBank/DDBJ whole genome shotgun (WGS) entry which is preliminary data.</text>
</comment>
<dbReference type="PANTHER" id="PTHR42840:SF5">
    <property type="entry name" value="NAD(P)-BINDING ROSSMANN-FOLD SUPERFAMILY PROTEIN"/>
    <property type="match status" value="1"/>
</dbReference>
<feature type="domain" description="Gfo/Idh/MocA-like oxidoreductase N-terminal" evidence="2">
    <location>
        <begin position="4"/>
        <end position="124"/>
    </location>
</feature>
<dbReference type="Gene3D" id="3.40.50.720">
    <property type="entry name" value="NAD(P)-binding Rossmann-like Domain"/>
    <property type="match status" value="1"/>
</dbReference>
<dbReference type="InterPro" id="IPR055170">
    <property type="entry name" value="GFO_IDH_MocA-like_dom"/>
</dbReference>
<sequence length="373" mass="39091">MAVGFALLGAGIFAQSQHLPAIQACDLLALKAVYSRSQKSAEAFASKAADASLDVYFDEPAVAGRGLADLLARSDIQAVSVCIPINLQPDAIRAALRAGKHVISEKPVADTVDNAKALIADYQSLGASAAAARPIWAVAENYRYQQSLQLAEAQLKKIGGDLVSFSLVSNKFVRPDGNYFNTPWRKNPTHPGGFLLDGGIHYVAALRALLGAVRGDNEIATVAGTMAQLLEILPPADTVRNVAITRGGASGVVTMSFGTEFGSPLDISVTTTEGMVTWRPKSVTVQTRNPHPDPASPFKPYETVLDCSAANPAFPADEATGVKAEFAAFAQSITAGNNAVDARQSPSEALKDLRVLEAMFATGATGAQPQTIA</sequence>
<evidence type="ECO:0000313" key="4">
    <source>
        <dbReference type="EMBL" id="CAK7210275.1"/>
    </source>
</evidence>
<dbReference type="InterPro" id="IPR036291">
    <property type="entry name" value="NAD(P)-bd_dom_sf"/>
</dbReference>
<dbReference type="PANTHER" id="PTHR42840">
    <property type="entry name" value="NAD(P)-BINDING ROSSMANN-FOLD SUPERFAMILY PROTEIN-RELATED"/>
    <property type="match status" value="1"/>
</dbReference>
<name>A0ABP0AST4_9PEZI</name>
<dbReference type="InterPro" id="IPR000683">
    <property type="entry name" value="Gfo/Idh/MocA-like_OxRdtase_N"/>
</dbReference>
<comment type="similarity">
    <text evidence="1">Belongs to the Gfo/Idh/MocA family.</text>
</comment>
<organism evidence="4 5">
    <name type="scientific">Sporothrix curviconia</name>
    <dbReference type="NCBI Taxonomy" id="1260050"/>
    <lineage>
        <taxon>Eukaryota</taxon>
        <taxon>Fungi</taxon>
        <taxon>Dikarya</taxon>
        <taxon>Ascomycota</taxon>
        <taxon>Pezizomycotina</taxon>
        <taxon>Sordariomycetes</taxon>
        <taxon>Sordariomycetidae</taxon>
        <taxon>Ophiostomatales</taxon>
        <taxon>Ophiostomataceae</taxon>
        <taxon>Sporothrix</taxon>
    </lineage>
</organism>
<feature type="domain" description="GFO/IDH/MocA-like oxidoreductase" evidence="3">
    <location>
        <begin position="160"/>
        <end position="276"/>
    </location>
</feature>
<dbReference type="SUPFAM" id="SSF51735">
    <property type="entry name" value="NAD(P)-binding Rossmann-fold domains"/>
    <property type="match status" value="1"/>
</dbReference>
<dbReference type="Pfam" id="PF22725">
    <property type="entry name" value="GFO_IDH_MocA_C3"/>
    <property type="match status" value="1"/>
</dbReference>
<proteinExistence type="inferred from homology"/>
<keyword evidence="5" id="KW-1185">Reference proteome</keyword>
<accession>A0ABP0AST4</accession>
<evidence type="ECO:0000256" key="1">
    <source>
        <dbReference type="ARBA" id="ARBA00010928"/>
    </source>
</evidence>
<gene>
    <name evidence="4" type="ORF">SCUCBS95973_000723</name>
</gene>